<keyword evidence="8 11" id="KW-0407">Ion channel</keyword>
<dbReference type="GO" id="GO:0046872">
    <property type="term" value="F:metal ion binding"/>
    <property type="evidence" value="ECO:0007669"/>
    <property type="project" value="UniProtKB-KW"/>
</dbReference>
<keyword evidence="4 11" id="KW-0812">Transmembrane</keyword>
<evidence type="ECO:0000256" key="9">
    <source>
        <dbReference type="ARBA" id="ARBA00035120"/>
    </source>
</evidence>
<feature type="transmembrane region" description="Helical" evidence="11">
    <location>
        <begin position="73"/>
        <end position="93"/>
    </location>
</feature>
<evidence type="ECO:0000256" key="7">
    <source>
        <dbReference type="ARBA" id="ARBA00023136"/>
    </source>
</evidence>
<organism evidence="12 13">
    <name type="scientific">Malonomonas rubra DSM 5091</name>
    <dbReference type="NCBI Taxonomy" id="1122189"/>
    <lineage>
        <taxon>Bacteria</taxon>
        <taxon>Pseudomonadati</taxon>
        <taxon>Thermodesulfobacteriota</taxon>
        <taxon>Desulfuromonadia</taxon>
        <taxon>Desulfuromonadales</taxon>
        <taxon>Geopsychrobacteraceae</taxon>
        <taxon>Malonomonas</taxon>
    </lineage>
</organism>
<evidence type="ECO:0000313" key="13">
    <source>
        <dbReference type="Proteomes" id="UP000184171"/>
    </source>
</evidence>
<dbReference type="PANTHER" id="PTHR28259:SF1">
    <property type="entry name" value="FLUORIDE EXPORT PROTEIN 1-RELATED"/>
    <property type="match status" value="1"/>
</dbReference>
<feature type="binding site" evidence="11">
    <location>
        <position position="88"/>
    </location>
    <ligand>
        <name>Na(+)</name>
        <dbReference type="ChEBI" id="CHEBI:29101"/>
        <note>structural</note>
    </ligand>
</feature>
<dbReference type="GO" id="GO:0062054">
    <property type="term" value="F:fluoride channel activity"/>
    <property type="evidence" value="ECO:0007669"/>
    <property type="project" value="UniProtKB-UniRule"/>
</dbReference>
<dbReference type="GO" id="GO:0140114">
    <property type="term" value="P:cellular detoxification of fluoride"/>
    <property type="evidence" value="ECO:0007669"/>
    <property type="project" value="UniProtKB-UniRule"/>
</dbReference>
<dbReference type="AlphaFoldDB" id="A0A1M6M6X3"/>
<dbReference type="GO" id="GO:0005886">
    <property type="term" value="C:plasma membrane"/>
    <property type="evidence" value="ECO:0007669"/>
    <property type="project" value="UniProtKB-SubCell"/>
</dbReference>
<keyword evidence="6 11" id="KW-0406">Ion transport</keyword>
<comment type="activity regulation">
    <text evidence="11">Na(+) is not transported, but it plays an essential structural role and its presence is essential for fluoride channel function.</text>
</comment>
<keyword evidence="5 11" id="KW-1133">Transmembrane helix</keyword>
<gene>
    <name evidence="11" type="primary">fluC</name>
    <name evidence="11" type="synonym">crcB</name>
    <name evidence="12" type="ORF">SAMN02745165_03190</name>
</gene>
<keyword evidence="3" id="KW-0997">Cell inner membrane</keyword>
<evidence type="ECO:0000256" key="1">
    <source>
        <dbReference type="ARBA" id="ARBA00004651"/>
    </source>
</evidence>
<dbReference type="HAMAP" id="MF_00454">
    <property type="entry name" value="FluC"/>
    <property type="match status" value="1"/>
</dbReference>
<feature type="transmembrane region" description="Helical" evidence="11">
    <location>
        <begin position="12"/>
        <end position="31"/>
    </location>
</feature>
<keyword evidence="11" id="KW-0813">Transport</keyword>
<proteinExistence type="inferred from homology"/>
<evidence type="ECO:0000256" key="2">
    <source>
        <dbReference type="ARBA" id="ARBA00022475"/>
    </source>
</evidence>
<evidence type="ECO:0000256" key="10">
    <source>
        <dbReference type="ARBA" id="ARBA00035585"/>
    </source>
</evidence>
<dbReference type="Pfam" id="PF02537">
    <property type="entry name" value="CRCB"/>
    <property type="match status" value="1"/>
</dbReference>
<name>A0A1M6M6X3_MALRU</name>
<keyword evidence="7 11" id="KW-0472">Membrane</keyword>
<protein>
    <recommendedName>
        <fullName evidence="11">Fluoride-specific ion channel FluC</fullName>
    </recommendedName>
</protein>
<dbReference type="STRING" id="1122189.SAMN02745165_03190"/>
<evidence type="ECO:0000256" key="4">
    <source>
        <dbReference type="ARBA" id="ARBA00022692"/>
    </source>
</evidence>
<dbReference type="NCBIfam" id="TIGR00494">
    <property type="entry name" value="crcB"/>
    <property type="match status" value="1"/>
</dbReference>
<comment type="function">
    <text evidence="11">Fluoride-specific ion channel. Important for reducing fluoride concentration in the cell, thus reducing its toxicity.</text>
</comment>
<feature type="transmembrane region" description="Helical" evidence="11">
    <location>
        <begin position="113"/>
        <end position="131"/>
    </location>
</feature>
<sequence length="134" mass="14558">MIFLLLQLGIYMQLIYIGIFGGLGCISRFLMSGWTYQLAGRGLPYGTLLVNVAGSFLLGFLATFGLRSTLLSAELRVGLSVGFMGGFTTFSTFSYETIKLIEEGSIWQAGANILLNVALCLVFALLGVWLARQL</sequence>
<dbReference type="EMBL" id="FQZT01000016">
    <property type="protein sequence ID" value="SHJ79150.1"/>
    <property type="molecule type" value="Genomic_DNA"/>
</dbReference>
<comment type="catalytic activity">
    <reaction evidence="10">
        <text>fluoride(in) = fluoride(out)</text>
        <dbReference type="Rhea" id="RHEA:76159"/>
        <dbReference type="ChEBI" id="CHEBI:17051"/>
    </reaction>
    <physiologicalReaction direction="left-to-right" evidence="10">
        <dbReference type="Rhea" id="RHEA:76160"/>
    </physiologicalReaction>
</comment>
<feature type="transmembrane region" description="Helical" evidence="11">
    <location>
        <begin position="43"/>
        <end position="66"/>
    </location>
</feature>
<dbReference type="PANTHER" id="PTHR28259">
    <property type="entry name" value="FLUORIDE EXPORT PROTEIN 1-RELATED"/>
    <property type="match status" value="1"/>
</dbReference>
<dbReference type="InterPro" id="IPR003691">
    <property type="entry name" value="FluC"/>
</dbReference>
<comment type="subcellular location">
    <subcellularLocation>
        <location evidence="1 11">Cell membrane</location>
        <topology evidence="1 11">Multi-pass membrane protein</topology>
    </subcellularLocation>
</comment>
<keyword evidence="13" id="KW-1185">Reference proteome</keyword>
<evidence type="ECO:0000256" key="11">
    <source>
        <dbReference type="HAMAP-Rule" id="MF_00454"/>
    </source>
</evidence>
<comment type="similarity">
    <text evidence="9 11">Belongs to the fluoride channel Fluc/FEX (TC 1.A.43) family.</text>
</comment>
<feature type="binding site" evidence="11">
    <location>
        <position position="85"/>
    </location>
    <ligand>
        <name>Na(+)</name>
        <dbReference type="ChEBI" id="CHEBI:29101"/>
        <note>structural</note>
    </ligand>
</feature>
<dbReference type="Proteomes" id="UP000184171">
    <property type="component" value="Unassembled WGS sequence"/>
</dbReference>
<evidence type="ECO:0000256" key="3">
    <source>
        <dbReference type="ARBA" id="ARBA00022519"/>
    </source>
</evidence>
<keyword evidence="11" id="KW-0915">Sodium</keyword>
<evidence type="ECO:0000313" key="12">
    <source>
        <dbReference type="EMBL" id="SHJ79150.1"/>
    </source>
</evidence>
<reference evidence="12 13" key="1">
    <citation type="submission" date="2016-11" db="EMBL/GenBank/DDBJ databases">
        <authorList>
            <person name="Jaros S."/>
            <person name="Januszkiewicz K."/>
            <person name="Wedrychowicz H."/>
        </authorList>
    </citation>
    <scope>NUCLEOTIDE SEQUENCE [LARGE SCALE GENOMIC DNA]</scope>
    <source>
        <strain evidence="12 13">DSM 5091</strain>
    </source>
</reference>
<keyword evidence="2 11" id="KW-1003">Cell membrane</keyword>
<evidence type="ECO:0000256" key="6">
    <source>
        <dbReference type="ARBA" id="ARBA00023065"/>
    </source>
</evidence>
<evidence type="ECO:0000256" key="5">
    <source>
        <dbReference type="ARBA" id="ARBA00022989"/>
    </source>
</evidence>
<evidence type="ECO:0000256" key="8">
    <source>
        <dbReference type="ARBA" id="ARBA00023303"/>
    </source>
</evidence>
<keyword evidence="11" id="KW-0479">Metal-binding</keyword>
<accession>A0A1M6M6X3</accession>